<dbReference type="OrthoDB" id="8779161at2"/>
<keyword evidence="2" id="KW-1185">Reference proteome</keyword>
<dbReference type="RefSeq" id="WP_114797218.1">
    <property type="nucleotide sequence ID" value="NZ_QQZY01000009.1"/>
</dbReference>
<dbReference type="InterPro" id="IPR008554">
    <property type="entry name" value="Glutaredoxin-like"/>
</dbReference>
<dbReference type="AlphaFoldDB" id="A0A7M2YV43"/>
<name>A0A7M2YV43_9ACTN</name>
<accession>A0A7M2YV43</accession>
<organism evidence="1 2">
    <name type="scientific">Gaiella occulta</name>
    <dbReference type="NCBI Taxonomy" id="1002870"/>
    <lineage>
        <taxon>Bacteria</taxon>
        <taxon>Bacillati</taxon>
        <taxon>Actinomycetota</taxon>
        <taxon>Thermoleophilia</taxon>
        <taxon>Gaiellales</taxon>
        <taxon>Gaiellaceae</taxon>
        <taxon>Gaiella</taxon>
    </lineage>
</organism>
<dbReference type="EMBL" id="QQZY01000009">
    <property type="protein sequence ID" value="RDI73469.1"/>
    <property type="molecule type" value="Genomic_DNA"/>
</dbReference>
<evidence type="ECO:0000313" key="2">
    <source>
        <dbReference type="Proteomes" id="UP000254134"/>
    </source>
</evidence>
<sequence>MPAHRVVVYHAQGCHLCERAIEVVEEARAELGFDLELVDIGGDGALERDYRELLPVVEIDGRRAFTYFVPPGALRDRLG</sequence>
<dbReference type="Gene3D" id="3.40.30.10">
    <property type="entry name" value="Glutaredoxin"/>
    <property type="match status" value="1"/>
</dbReference>
<dbReference type="Pfam" id="PF05768">
    <property type="entry name" value="Glrx-like"/>
    <property type="match status" value="1"/>
</dbReference>
<reference evidence="1 2" key="1">
    <citation type="submission" date="2018-07" db="EMBL/GenBank/DDBJ databases">
        <title>High-quality-draft genome sequence of Gaiella occulta.</title>
        <authorList>
            <person name="Severino R."/>
            <person name="Froufe H.J.C."/>
            <person name="Rainey F.A."/>
            <person name="Barroso C."/>
            <person name="Albuquerque L."/>
            <person name="Lobo-Da-Cunha A."/>
            <person name="Da Costa M.S."/>
            <person name="Egas C."/>
        </authorList>
    </citation>
    <scope>NUCLEOTIDE SEQUENCE [LARGE SCALE GENOMIC DNA]</scope>
    <source>
        <strain evidence="1 2">F2-233</strain>
    </source>
</reference>
<comment type="caution">
    <text evidence="1">The sequence shown here is derived from an EMBL/GenBank/DDBJ whole genome shotgun (WGS) entry which is preliminary data.</text>
</comment>
<evidence type="ECO:0000313" key="1">
    <source>
        <dbReference type="EMBL" id="RDI73469.1"/>
    </source>
</evidence>
<dbReference type="InterPro" id="IPR036249">
    <property type="entry name" value="Thioredoxin-like_sf"/>
</dbReference>
<proteinExistence type="predicted"/>
<dbReference type="SUPFAM" id="SSF52833">
    <property type="entry name" value="Thioredoxin-like"/>
    <property type="match status" value="1"/>
</dbReference>
<reference evidence="2" key="2">
    <citation type="journal article" date="2019" name="MicrobiologyOpen">
        <title>High-quality draft genome sequence of Gaiella occulta isolated from a 150 meter deep mineral water borehole and comparison with the genome sequences of other deep-branching lineages of the phylum Actinobacteria.</title>
        <authorList>
            <person name="Severino R."/>
            <person name="Froufe H.J.C."/>
            <person name="Barroso C."/>
            <person name="Albuquerque L."/>
            <person name="Lobo-da-Cunha A."/>
            <person name="da Costa M.S."/>
            <person name="Egas C."/>
        </authorList>
    </citation>
    <scope>NUCLEOTIDE SEQUENCE [LARGE SCALE GENOMIC DNA]</scope>
    <source>
        <strain evidence="2">F2-233</strain>
    </source>
</reference>
<protein>
    <submittedName>
        <fullName evidence="1">Glutaredoxin-like protein</fullName>
    </submittedName>
</protein>
<gene>
    <name evidence="1" type="ORF">Gocc_2825</name>
</gene>
<dbReference type="Proteomes" id="UP000254134">
    <property type="component" value="Unassembled WGS sequence"/>
</dbReference>